<dbReference type="Pfam" id="PF00174">
    <property type="entry name" value="Oxidored_molyb"/>
    <property type="match status" value="1"/>
</dbReference>
<dbReference type="InterPro" id="IPR008335">
    <property type="entry name" value="Mopterin_OxRdtase_euk"/>
</dbReference>
<evidence type="ECO:0000256" key="3">
    <source>
        <dbReference type="ARBA" id="ARBA00022723"/>
    </source>
</evidence>
<dbReference type="InterPro" id="IPR014756">
    <property type="entry name" value="Ig_E-set"/>
</dbReference>
<dbReference type="NCBIfam" id="TIGR04555">
    <property type="entry name" value="sulfite_DH_soxC"/>
    <property type="match status" value="1"/>
</dbReference>
<dbReference type="InterPro" id="IPR030835">
    <property type="entry name" value="Sulfite_DH_SoxC"/>
</dbReference>
<keyword evidence="8" id="KW-1185">Reference proteome</keyword>
<evidence type="ECO:0000256" key="1">
    <source>
        <dbReference type="ARBA" id="ARBA00001924"/>
    </source>
</evidence>
<evidence type="ECO:0000259" key="6">
    <source>
        <dbReference type="Pfam" id="PF03404"/>
    </source>
</evidence>
<dbReference type="RefSeq" id="WP_082437398.1">
    <property type="nucleotide sequence ID" value="NZ_CP183985.1"/>
</dbReference>
<keyword evidence="2" id="KW-0500">Molybdenum</keyword>
<feature type="domain" description="Oxidoreductase molybdopterin-binding" evidence="5">
    <location>
        <begin position="100"/>
        <end position="263"/>
    </location>
</feature>
<feature type="domain" description="Moybdenum cofactor oxidoreductase dimerisation" evidence="6">
    <location>
        <begin position="286"/>
        <end position="400"/>
    </location>
</feature>
<dbReference type="Pfam" id="PF03404">
    <property type="entry name" value="Mo-co_dimer"/>
    <property type="match status" value="1"/>
</dbReference>
<dbReference type="EMBL" id="JBHSAJ010000187">
    <property type="protein sequence ID" value="MFC3938822.1"/>
    <property type="molecule type" value="Genomic_DNA"/>
</dbReference>
<dbReference type="InterPro" id="IPR006311">
    <property type="entry name" value="TAT_signal"/>
</dbReference>
<dbReference type="PANTHER" id="PTHR19372">
    <property type="entry name" value="SULFITE REDUCTASE"/>
    <property type="match status" value="1"/>
</dbReference>
<keyword evidence="4 7" id="KW-0560">Oxidoreductase</keyword>
<reference evidence="8" key="1">
    <citation type="journal article" date="2019" name="Int. J. Syst. Evol. Microbiol.">
        <title>The Global Catalogue of Microorganisms (GCM) 10K type strain sequencing project: providing services to taxonomists for standard genome sequencing and annotation.</title>
        <authorList>
            <consortium name="The Broad Institute Genomics Platform"/>
            <consortium name="The Broad Institute Genome Sequencing Center for Infectious Disease"/>
            <person name="Wu L."/>
            <person name="Ma J."/>
        </authorList>
    </citation>
    <scope>NUCLEOTIDE SEQUENCE [LARGE SCALE GENOMIC DNA]</scope>
    <source>
        <strain evidence="8">CCUG 2113</strain>
    </source>
</reference>
<dbReference type="Proteomes" id="UP001595693">
    <property type="component" value="Unassembled WGS sequence"/>
</dbReference>
<proteinExistence type="predicted"/>
<comment type="cofactor">
    <cofactor evidence="1">
        <name>Mo-molybdopterin</name>
        <dbReference type="ChEBI" id="CHEBI:71302"/>
    </cofactor>
</comment>
<dbReference type="GO" id="GO:0050310">
    <property type="term" value="F:sulfite dehydrogenase activity"/>
    <property type="evidence" value="ECO:0007669"/>
    <property type="project" value="UniProtKB-EC"/>
</dbReference>
<comment type="caution">
    <text evidence="7">The sequence shown here is derived from an EMBL/GenBank/DDBJ whole genome shotgun (WGS) entry which is preliminary data.</text>
</comment>
<sequence>MRSFNGHSGLARRTFLGGLATGGVGMAVAQAAPPQPLAARLPDAMTRPGGADLPYGLPAAQEAQVERTLSTAAGFPVWRTPLQHQRGIITPSGLHFAVHHNGVPDIAPERHTLKVHGLVHKPLRFDLERLLRYPMVSRVHFLECAGNSAANALSPTALDQTLGEIAGEVSCSEWTGVPLAYLLNEAGVKDSAQWVVAEGADGGSHSRSLPLKALLEHGMVALYQNGERLRPSQGYPMRLFMPGWEGNVNVKWLHRLEVTDAPAYTKDESGLYTQVLADGRIERFAFHMEVKSVITHPSGQQRLPEPHGFCEIAGLAWSGRGRIARVDVSLDGGRTWAAAQLHGPVLDRAFTRFTLPWQWNGRKADLMSRATDEHGRTQPLRSEWKRRYAMHSFNHYNAVQAWRVQADGRVENVYA</sequence>
<dbReference type="InterPro" id="IPR005066">
    <property type="entry name" value="MoCF_OxRdtse_dimer"/>
</dbReference>
<evidence type="ECO:0000256" key="4">
    <source>
        <dbReference type="ARBA" id="ARBA00023002"/>
    </source>
</evidence>
<dbReference type="PRINTS" id="PR00407">
    <property type="entry name" value="EUMOPTERIN"/>
</dbReference>
<dbReference type="InterPro" id="IPR036374">
    <property type="entry name" value="OxRdtase_Mopterin-bd_sf"/>
</dbReference>
<keyword evidence="3" id="KW-0479">Metal-binding</keyword>
<gene>
    <name evidence="7" type="primary">soxC</name>
    <name evidence="7" type="ORF">ACFOW3_29800</name>
</gene>
<dbReference type="PROSITE" id="PS51318">
    <property type="entry name" value="TAT"/>
    <property type="match status" value="1"/>
</dbReference>
<evidence type="ECO:0000313" key="7">
    <source>
        <dbReference type="EMBL" id="MFC3938822.1"/>
    </source>
</evidence>
<evidence type="ECO:0000313" key="8">
    <source>
        <dbReference type="Proteomes" id="UP001595693"/>
    </source>
</evidence>
<dbReference type="Gene3D" id="2.60.40.650">
    <property type="match status" value="1"/>
</dbReference>
<evidence type="ECO:0000256" key="2">
    <source>
        <dbReference type="ARBA" id="ARBA00022505"/>
    </source>
</evidence>
<name>A0ABV8DKF1_9BURK</name>
<dbReference type="Gene3D" id="3.90.420.10">
    <property type="entry name" value="Oxidoreductase, molybdopterin-binding domain"/>
    <property type="match status" value="1"/>
</dbReference>
<organism evidence="7 8">
    <name type="scientific">Acidovorax facilis</name>
    <dbReference type="NCBI Taxonomy" id="12917"/>
    <lineage>
        <taxon>Bacteria</taxon>
        <taxon>Pseudomonadati</taxon>
        <taxon>Pseudomonadota</taxon>
        <taxon>Betaproteobacteria</taxon>
        <taxon>Burkholderiales</taxon>
        <taxon>Comamonadaceae</taxon>
        <taxon>Acidovorax</taxon>
    </lineage>
</organism>
<accession>A0ABV8DKF1</accession>
<dbReference type="InterPro" id="IPR000572">
    <property type="entry name" value="OxRdtase_Mopterin-bd_dom"/>
</dbReference>
<evidence type="ECO:0000259" key="5">
    <source>
        <dbReference type="Pfam" id="PF00174"/>
    </source>
</evidence>
<dbReference type="PANTHER" id="PTHR19372:SF7">
    <property type="entry name" value="SULFITE OXIDASE, MITOCHONDRIAL"/>
    <property type="match status" value="1"/>
</dbReference>
<protein>
    <submittedName>
        <fullName evidence="7">Sulfite dehydrogenase</fullName>
        <ecNumber evidence="7">1.8.2.1</ecNumber>
    </submittedName>
</protein>
<dbReference type="SUPFAM" id="SSF56524">
    <property type="entry name" value="Oxidoreductase molybdopterin-binding domain"/>
    <property type="match status" value="1"/>
</dbReference>
<dbReference type="EC" id="1.8.2.1" evidence="7"/>
<dbReference type="SUPFAM" id="SSF81296">
    <property type="entry name" value="E set domains"/>
    <property type="match status" value="1"/>
</dbReference>